<feature type="region of interest" description="Disordered" evidence="1">
    <location>
        <begin position="1"/>
        <end position="24"/>
    </location>
</feature>
<dbReference type="AlphaFoldDB" id="A0A674GDB9"/>
<reference evidence="2" key="2">
    <citation type="submission" date="2025-08" db="UniProtKB">
        <authorList>
            <consortium name="Ensembl"/>
        </authorList>
    </citation>
    <scope>IDENTIFICATION</scope>
</reference>
<reference evidence="2 3" key="1">
    <citation type="journal article" date="2010" name="Nature">
        <title>The genome of a songbird.</title>
        <authorList>
            <person name="Warren W.C."/>
            <person name="Clayton D.F."/>
            <person name="Ellegren H."/>
            <person name="Arnold A.P."/>
            <person name="Hillier L.W."/>
            <person name="Kunstner A."/>
            <person name="Searle S."/>
            <person name="White S."/>
            <person name="Vilella A.J."/>
            <person name="Fairley S."/>
            <person name="Heger A."/>
            <person name="Kong L."/>
            <person name="Ponting C.P."/>
            <person name="Jarvis E.D."/>
            <person name="Mello C.V."/>
            <person name="Minx P."/>
            <person name="Lovell P."/>
            <person name="Velho T.A."/>
            <person name="Ferris M."/>
            <person name="Balakrishnan C.N."/>
            <person name="Sinha S."/>
            <person name="Blatti C."/>
            <person name="London S.E."/>
            <person name="Li Y."/>
            <person name="Lin Y.C."/>
            <person name="George J."/>
            <person name="Sweedler J."/>
            <person name="Southey B."/>
            <person name="Gunaratne P."/>
            <person name="Watson M."/>
            <person name="Nam K."/>
            <person name="Backstrom N."/>
            <person name="Smeds L."/>
            <person name="Nabholz B."/>
            <person name="Itoh Y."/>
            <person name="Whitney O."/>
            <person name="Pfenning A.R."/>
            <person name="Howard J."/>
            <person name="Volker M."/>
            <person name="Skinner B.M."/>
            <person name="Griffin D.K."/>
            <person name="Ye L."/>
            <person name="McLaren W.M."/>
            <person name="Flicek P."/>
            <person name="Quesada V."/>
            <person name="Velasco G."/>
            <person name="Lopez-Otin C."/>
            <person name="Puente X.S."/>
            <person name="Olender T."/>
            <person name="Lancet D."/>
            <person name="Smit A.F."/>
            <person name="Hubley R."/>
            <person name="Konkel M.K."/>
            <person name="Walker J.A."/>
            <person name="Batzer M.A."/>
            <person name="Gu W."/>
            <person name="Pollock D.D."/>
            <person name="Chen L."/>
            <person name="Cheng Z."/>
            <person name="Eichler E.E."/>
            <person name="Stapley J."/>
            <person name="Slate J."/>
            <person name="Ekblom R."/>
            <person name="Birkhead T."/>
            <person name="Burke T."/>
            <person name="Burt D."/>
            <person name="Scharff C."/>
            <person name="Adam I."/>
            <person name="Richard H."/>
            <person name="Sultan M."/>
            <person name="Soldatov A."/>
            <person name="Lehrach H."/>
            <person name="Edwards S.V."/>
            <person name="Yang S.P."/>
            <person name="Li X."/>
            <person name="Graves T."/>
            <person name="Fulton L."/>
            <person name="Nelson J."/>
            <person name="Chinwalla A."/>
            <person name="Hou S."/>
            <person name="Mardis E.R."/>
            <person name="Wilson R.K."/>
        </authorList>
    </citation>
    <scope>NUCLEOTIDE SEQUENCE [LARGE SCALE GENOMIC DNA]</scope>
</reference>
<dbReference type="Proteomes" id="UP000007754">
    <property type="component" value="Chromosome 3"/>
</dbReference>
<evidence type="ECO:0000313" key="3">
    <source>
        <dbReference type="Proteomes" id="UP000007754"/>
    </source>
</evidence>
<sequence length="132" mass="14493">MLSHPPPLLSRTGGENKVKKHLKGQRQFNKKAKAVPATKAKRGIHSLLPISVSWIILWTAAHRSGTANDLDLHMPGCSTMLLKNCILKEKRHICTGKEAHLHPFHISSPDWQELLAKAVPQSGGNLASGSMR</sequence>
<reference evidence="2" key="3">
    <citation type="submission" date="2025-09" db="UniProtKB">
        <authorList>
            <consortium name="Ensembl"/>
        </authorList>
    </citation>
    <scope>IDENTIFICATION</scope>
</reference>
<organism evidence="2 3">
    <name type="scientific">Taeniopygia guttata</name>
    <name type="common">Zebra finch</name>
    <name type="synonym">Poephila guttata</name>
    <dbReference type="NCBI Taxonomy" id="59729"/>
    <lineage>
        <taxon>Eukaryota</taxon>
        <taxon>Metazoa</taxon>
        <taxon>Chordata</taxon>
        <taxon>Craniata</taxon>
        <taxon>Vertebrata</taxon>
        <taxon>Euteleostomi</taxon>
        <taxon>Archelosauria</taxon>
        <taxon>Archosauria</taxon>
        <taxon>Dinosauria</taxon>
        <taxon>Saurischia</taxon>
        <taxon>Theropoda</taxon>
        <taxon>Coelurosauria</taxon>
        <taxon>Aves</taxon>
        <taxon>Neognathae</taxon>
        <taxon>Neoaves</taxon>
        <taxon>Telluraves</taxon>
        <taxon>Australaves</taxon>
        <taxon>Passeriformes</taxon>
        <taxon>Passeroidea</taxon>
        <taxon>Estrildidae</taxon>
        <taxon>Estrildinae</taxon>
        <taxon>Taeniopygia</taxon>
    </lineage>
</organism>
<dbReference type="Ensembl" id="ENSTGUT00000028309.1">
    <property type="protein sequence ID" value="ENSTGUP00000020778.1"/>
    <property type="gene ID" value="ENSTGUG00000022129.1"/>
</dbReference>
<dbReference type="InParanoid" id="A0A674GDB9"/>
<protein>
    <submittedName>
        <fullName evidence="2">Uncharacterized protein</fullName>
    </submittedName>
</protein>
<proteinExistence type="predicted"/>
<name>A0A674GDB9_TAEGU</name>
<evidence type="ECO:0000256" key="1">
    <source>
        <dbReference type="SAM" id="MobiDB-lite"/>
    </source>
</evidence>
<keyword evidence="3" id="KW-1185">Reference proteome</keyword>
<accession>A0A674GDB9</accession>
<evidence type="ECO:0000313" key="2">
    <source>
        <dbReference type="Ensembl" id="ENSTGUP00000020778.1"/>
    </source>
</evidence>